<keyword evidence="3 9" id="KW-0732">Signal</keyword>
<feature type="disulfide bond" evidence="8">
    <location>
        <begin position="170"/>
        <end position="231"/>
    </location>
</feature>
<feature type="domain" description="SRCR" evidence="10">
    <location>
        <begin position="543"/>
        <end position="644"/>
    </location>
</feature>
<feature type="domain" description="SRCR" evidence="10">
    <location>
        <begin position="234"/>
        <end position="335"/>
    </location>
</feature>
<organism evidence="12 13">
    <name type="scientific">Sparus aurata</name>
    <name type="common">Gilthead sea bream</name>
    <dbReference type="NCBI Taxonomy" id="8175"/>
    <lineage>
        <taxon>Eukaryota</taxon>
        <taxon>Metazoa</taxon>
        <taxon>Chordata</taxon>
        <taxon>Craniata</taxon>
        <taxon>Vertebrata</taxon>
        <taxon>Euteleostomi</taxon>
        <taxon>Actinopterygii</taxon>
        <taxon>Neopterygii</taxon>
        <taxon>Teleostei</taxon>
        <taxon>Neoteleostei</taxon>
        <taxon>Acanthomorphata</taxon>
        <taxon>Eupercaria</taxon>
        <taxon>Spariformes</taxon>
        <taxon>Sparidae</taxon>
        <taxon>Sparus</taxon>
    </lineage>
</organism>
<evidence type="ECO:0000259" key="11">
    <source>
        <dbReference type="PROSITE" id="PS50835"/>
    </source>
</evidence>
<evidence type="ECO:0000256" key="4">
    <source>
        <dbReference type="ARBA" id="ARBA00022737"/>
    </source>
</evidence>
<sequence>MGSLQQGYLRCLTLASFLLISSSPAAGFSVRLTGSGSTQCSGRVEINYGGTWGTVCDDGWDLNDAQVVCRLMNCGSAVQAHQSAVFGQGTGQIWLDDVSCSGRESHLSQCSHRGYGSHNCGHHQDAGVTCSGVRLTGSTQCYGRVEIYHSGSWGTVCSDGWDLNDAQVVCREVNCGTASHAYSNAAYGQGTGYIWLDDVSCSGNESRLSQCSHRGYGTHNCGHHQDASVLCSGVRLTGSGSTQCSGRVEIVYSGIWGTVCGDGWDLNDAQVVCREMNCGPAVQAHQSAVFGQGTGHIWLDDVSCSGSESYLYHCSNRGLGSHNCGHHQDAGVTCSGVRLTGSGSTRCSGRVEINYGGTWGTVCGDGWDLNDAQVVCREMNCGPAVQAHQSAVFGQGTGHIWLDDVSCSGSESHLSQCSHRGYGSHNCGHHQDAGVTCSGVRLTGSGSTQCYGRVEIYHNGSWGTVCSDGWDLNDAQVVCREANCGTASHAYSNAAYGQGTGFIWLDDVSCSGNESRLSQCSHRGYGTHNCGHHQDAGVTCSGVRLTGSGSTRCSGRVEIIYSGIWGTVCGDGWDLNDAQVVCREMNCGPAVQAHQSAVFGQGTGQIWLDDVSCSGSESHLSQCSHRGYGSHNCGHHQDAGVTCSGVRLTGSGSTQCSGRVEIYHSGSWGTVCGDGWDLNDAQVVCREMNCGTALSAQSVQFSEGTGPIWLDDVVCSGNESYLTQCSHRGFGKHNCTHSQDAGVTCSAILSKPKISMIPAAPVTWGQNVSITCSISTQLSGVTFILQKTSSSFRTTQTSSTNSAIFNIPKVDFDKAGWYRCQYQTNISSQSFNSSVSDSVRLSVTVPLQQPNSSLTSPNRQLVFGPRDAEVTRGSSFVISCSSPNDYPGGVYHLIFSGSRINTKPAVNRLASFSFPEADFQHRGKYSCVYEVTLSSRKFNSTESAPITVVMKVFTETRKQIVRVVLKTDSSVDMEQQKENILEEFNQRLKERGLSQDVKLSWVTQPDGKVFYKEKKKEEEERSCGGCPTKP</sequence>
<feature type="disulfide bond" evidence="8">
    <location>
        <begin position="260"/>
        <end position="324"/>
    </location>
</feature>
<dbReference type="SMART" id="SM00409">
    <property type="entry name" value="IG"/>
    <property type="match status" value="2"/>
</dbReference>
<dbReference type="SMART" id="SM00202">
    <property type="entry name" value="SR"/>
    <property type="match status" value="7"/>
</dbReference>
<feature type="disulfide bond" evidence="8">
    <location>
        <begin position="569"/>
        <end position="633"/>
    </location>
</feature>
<dbReference type="InterPro" id="IPR013783">
    <property type="entry name" value="Ig-like_fold"/>
</dbReference>
<feature type="disulfide bond" evidence="8">
    <location>
        <begin position="407"/>
        <end position="417"/>
    </location>
</feature>
<dbReference type="PANTHER" id="PTHR19331">
    <property type="entry name" value="SCAVENGER RECEPTOR DOMAIN-CONTAINING"/>
    <property type="match status" value="1"/>
</dbReference>
<name>A0A671W735_SPAAU</name>
<dbReference type="FunFam" id="3.10.250.10:FF:000006">
    <property type="entry name" value="neurotrypsin isoform X2"/>
    <property type="match status" value="7"/>
</dbReference>
<dbReference type="OrthoDB" id="536948at2759"/>
<feature type="disulfide bond" evidence="8">
    <location>
        <begin position="201"/>
        <end position="211"/>
    </location>
</feature>
<reference evidence="12" key="3">
    <citation type="submission" date="2025-09" db="UniProtKB">
        <authorList>
            <consortium name="Ensembl"/>
        </authorList>
    </citation>
    <scope>IDENTIFICATION</scope>
</reference>
<evidence type="ECO:0000256" key="7">
    <source>
        <dbReference type="ARBA" id="ARBA00023319"/>
    </source>
</evidence>
<dbReference type="PROSITE" id="PS50835">
    <property type="entry name" value="IG_LIKE"/>
    <property type="match status" value="1"/>
</dbReference>
<dbReference type="GO" id="GO:0016020">
    <property type="term" value="C:membrane"/>
    <property type="evidence" value="ECO:0007669"/>
    <property type="project" value="InterPro"/>
</dbReference>
<evidence type="ECO:0000256" key="2">
    <source>
        <dbReference type="ARBA" id="ARBA00022525"/>
    </source>
</evidence>
<dbReference type="SUPFAM" id="SSF48726">
    <property type="entry name" value="Immunoglobulin"/>
    <property type="match status" value="2"/>
</dbReference>
<dbReference type="InParanoid" id="A0A671W735"/>
<dbReference type="Gene3D" id="3.10.250.10">
    <property type="entry name" value="SRCR-like domain"/>
    <property type="match status" value="7"/>
</dbReference>
<dbReference type="GeneID" id="115569041"/>
<comment type="caution">
    <text evidence="8">Lacks conserved residue(s) required for the propagation of feature annotation.</text>
</comment>
<feature type="disulfide bond" evidence="8">
    <location>
        <begin position="304"/>
        <end position="314"/>
    </location>
</feature>
<keyword evidence="5 8" id="KW-1015">Disulfide bond</keyword>
<feature type="disulfide bond" evidence="8">
    <location>
        <begin position="100"/>
        <end position="110"/>
    </location>
</feature>
<evidence type="ECO:0000313" key="12">
    <source>
        <dbReference type="Ensembl" id="ENSSAUP00010034469.1"/>
    </source>
</evidence>
<evidence type="ECO:0000256" key="5">
    <source>
        <dbReference type="ARBA" id="ARBA00023157"/>
    </source>
</evidence>
<dbReference type="Pfam" id="PF00530">
    <property type="entry name" value="SRCR"/>
    <property type="match status" value="7"/>
</dbReference>
<evidence type="ECO:0000256" key="6">
    <source>
        <dbReference type="ARBA" id="ARBA00023180"/>
    </source>
</evidence>
<feature type="disulfide bond" evidence="8">
    <location>
        <begin position="510"/>
        <end position="520"/>
    </location>
</feature>
<dbReference type="InterPro" id="IPR036772">
    <property type="entry name" value="SRCR-like_dom_sf"/>
</dbReference>
<feature type="disulfide bond" evidence="8">
    <location>
        <begin position="157"/>
        <end position="221"/>
    </location>
</feature>
<dbReference type="InterPro" id="IPR036179">
    <property type="entry name" value="Ig-like_dom_sf"/>
</dbReference>
<keyword evidence="2" id="KW-0964">Secreted</keyword>
<dbReference type="FunFam" id="2.60.40.10:FF:000049">
    <property type="entry name" value="Leukocyte immunoglobulin-like receptor subfamily B member 1"/>
    <property type="match status" value="1"/>
</dbReference>
<evidence type="ECO:0000256" key="8">
    <source>
        <dbReference type="PROSITE-ProRule" id="PRU00196"/>
    </source>
</evidence>
<dbReference type="GeneTree" id="ENSGT00940000162108"/>
<dbReference type="InterPro" id="IPR013151">
    <property type="entry name" value="Immunoglobulin_dom"/>
</dbReference>
<accession>A0A671W735</accession>
<feature type="disulfide bond" evidence="8">
    <location>
        <begin position="582"/>
        <end position="643"/>
    </location>
</feature>
<feature type="disulfide bond" evidence="8">
    <location>
        <begin position="479"/>
        <end position="540"/>
    </location>
</feature>
<feature type="domain" description="SRCR" evidence="10">
    <location>
        <begin position="30"/>
        <end position="131"/>
    </location>
</feature>
<feature type="disulfide bond" evidence="8">
    <location>
        <begin position="715"/>
        <end position="725"/>
    </location>
</feature>
<feature type="domain" description="SRCR" evidence="10">
    <location>
        <begin position="133"/>
        <end position="232"/>
    </location>
</feature>
<dbReference type="Gene3D" id="2.60.40.10">
    <property type="entry name" value="Immunoglobulins"/>
    <property type="match status" value="2"/>
</dbReference>
<feature type="disulfide bond" evidence="8">
    <location>
        <begin position="376"/>
        <end position="437"/>
    </location>
</feature>
<feature type="disulfide bond" evidence="8">
    <location>
        <begin position="466"/>
        <end position="530"/>
    </location>
</feature>
<dbReference type="PROSITE" id="PS50287">
    <property type="entry name" value="SRCR_2"/>
    <property type="match status" value="7"/>
</dbReference>
<feature type="domain" description="SRCR" evidence="10">
    <location>
        <begin position="337"/>
        <end position="438"/>
    </location>
</feature>
<keyword evidence="7" id="KW-0393">Immunoglobulin domain</keyword>
<feature type="disulfide bond" evidence="8">
    <location>
        <begin position="56"/>
        <end position="120"/>
    </location>
</feature>
<dbReference type="InterPro" id="IPR001190">
    <property type="entry name" value="SRCR"/>
</dbReference>
<feature type="disulfide bond" evidence="8">
    <location>
        <begin position="363"/>
        <end position="427"/>
    </location>
</feature>
<dbReference type="RefSeq" id="XP_030252765.1">
    <property type="nucleotide sequence ID" value="XM_030396905.1"/>
</dbReference>
<dbReference type="InterPro" id="IPR003599">
    <property type="entry name" value="Ig_sub"/>
</dbReference>
<reference evidence="12" key="1">
    <citation type="submission" date="2021-04" db="EMBL/GenBank/DDBJ databases">
        <authorList>
            <consortium name="Wellcome Sanger Institute Data Sharing"/>
        </authorList>
    </citation>
    <scope>NUCLEOTIDE SEQUENCE [LARGE SCALE GENOMIC DNA]</scope>
</reference>
<feature type="domain" description="Ig-like" evidence="11">
    <location>
        <begin position="752"/>
        <end position="836"/>
    </location>
</feature>
<evidence type="ECO:0000256" key="9">
    <source>
        <dbReference type="SAM" id="SignalP"/>
    </source>
</evidence>
<dbReference type="PRINTS" id="PR00258">
    <property type="entry name" value="SPERACTRCPTR"/>
</dbReference>
<feature type="signal peptide" evidence="9">
    <location>
        <begin position="1"/>
        <end position="27"/>
    </location>
</feature>
<feature type="domain" description="SRCR" evidence="10">
    <location>
        <begin position="646"/>
        <end position="746"/>
    </location>
</feature>
<feature type="chain" id="PRO_5025597056" evidence="9">
    <location>
        <begin position="28"/>
        <end position="1030"/>
    </location>
</feature>
<feature type="domain" description="SRCR" evidence="10">
    <location>
        <begin position="440"/>
        <end position="541"/>
    </location>
</feature>
<dbReference type="SUPFAM" id="SSF56487">
    <property type="entry name" value="SRCR-like"/>
    <property type="match status" value="7"/>
</dbReference>
<comment type="subcellular location">
    <subcellularLocation>
        <location evidence="1">Secreted</location>
    </subcellularLocation>
</comment>
<gene>
    <name evidence="12" type="primary">LOC115569041</name>
</gene>
<keyword evidence="6" id="KW-0325">Glycoprotein</keyword>
<dbReference type="PANTHER" id="PTHR19331:SF22">
    <property type="entry name" value="DELETED IN MALIGNANT BRAIN TUMORS 1 PROTEIN"/>
    <property type="match status" value="1"/>
</dbReference>
<dbReference type="Ensembl" id="ENSSAUT00010036308.1">
    <property type="protein sequence ID" value="ENSSAUP00010034469.1"/>
    <property type="gene ID" value="ENSSAUG00010014595.1"/>
</dbReference>
<evidence type="ECO:0000256" key="1">
    <source>
        <dbReference type="ARBA" id="ARBA00004613"/>
    </source>
</evidence>
<feature type="disulfide bond" evidence="8">
    <location>
        <begin position="69"/>
        <end position="130"/>
    </location>
</feature>
<feature type="disulfide bond" evidence="8">
    <location>
        <begin position="613"/>
        <end position="623"/>
    </location>
</feature>
<feature type="disulfide bond" evidence="8">
    <location>
        <begin position="273"/>
        <end position="334"/>
    </location>
</feature>
<evidence type="ECO:0000256" key="3">
    <source>
        <dbReference type="ARBA" id="ARBA00022729"/>
    </source>
</evidence>
<reference evidence="12" key="2">
    <citation type="submission" date="2025-08" db="UniProtKB">
        <authorList>
            <consortium name="Ensembl"/>
        </authorList>
    </citation>
    <scope>IDENTIFICATION</scope>
</reference>
<keyword evidence="4" id="KW-0677">Repeat</keyword>
<dbReference type="Proteomes" id="UP000472265">
    <property type="component" value="Chromosome 18"/>
</dbReference>
<keyword evidence="13" id="KW-1185">Reference proteome</keyword>
<dbReference type="InterPro" id="IPR007110">
    <property type="entry name" value="Ig-like_dom"/>
</dbReference>
<protein>
    <submittedName>
        <fullName evidence="12">Deleted in malignant brain tumors 1 protein-like</fullName>
    </submittedName>
</protein>
<dbReference type="Pfam" id="PF00047">
    <property type="entry name" value="ig"/>
    <property type="match status" value="1"/>
</dbReference>
<dbReference type="AlphaFoldDB" id="A0A671W735"/>
<evidence type="ECO:0000313" key="13">
    <source>
        <dbReference type="Proteomes" id="UP000472265"/>
    </source>
</evidence>
<proteinExistence type="predicted"/>
<evidence type="ECO:0000259" key="10">
    <source>
        <dbReference type="PROSITE" id="PS50287"/>
    </source>
</evidence>
<dbReference type="OMA" id="IGCQHSG"/>